<dbReference type="EMBL" id="BMCP01000002">
    <property type="protein sequence ID" value="GGE41099.1"/>
    <property type="molecule type" value="Genomic_DNA"/>
</dbReference>
<evidence type="ECO:0000313" key="3">
    <source>
        <dbReference type="EMBL" id="GGE41099.1"/>
    </source>
</evidence>
<name>A0A8J2VNP9_9RHOB</name>
<sequence length="118" mass="12312">MTQPPEKTTDRGAAPTTDRLRHDIDQGRTGEKISYSDPAAAPLGTDDEAAGHPPSPAAIAHAHRQETAGGDHAEPGATDERGREATGELKTREKKTISLTFGLLIAVLAALVIAALLV</sequence>
<keyword evidence="2" id="KW-0812">Transmembrane</keyword>
<dbReference type="RefSeq" id="WP_188409419.1">
    <property type="nucleotide sequence ID" value="NZ_BMCP01000002.1"/>
</dbReference>
<keyword evidence="4" id="KW-1185">Reference proteome</keyword>
<reference evidence="3" key="2">
    <citation type="submission" date="2020-09" db="EMBL/GenBank/DDBJ databases">
        <authorList>
            <person name="Sun Q."/>
            <person name="Sedlacek I."/>
        </authorList>
    </citation>
    <scope>NUCLEOTIDE SEQUENCE</scope>
    <source>
        <strain evidence="3">CCM 7684</strain>
    </source>
</reference>
<reference evidence="3" key="1">
    <citation type="journal article" date="2014" name="Int. J. Syst. Evol. Microbiol.">
        <title>Complete genome sequence of Corynebacterium casei LMG S-19264T (=DSM 44701T), isolated from a smear-ripened cheese.</title>
        <authorList>
            <consortium name="US DOE Joint Genome Institute (JGI-PGF)"/>
            <person name="Walter F."/>
            <person name="Albersmeier A."/>
            <person name="Kalinowski J."/>
            <person name="Ruckert C."/>
        </authorList>
    </citation>
    <scope>NUCLEOTIDE SEQUENCE</scope>
    <source>
        <strain evidence="3">CCM 7684</strain>
    </source>
</reference>
<dbReference type="Proteomes" id="UP000602745">
    <property type="component" value="Unassembled WGS sequence"/>
</dbReference>
<comment type="caution">
    <text evidence="3">The sequence shown here is derived from an EMBL/GenBank/DDBJ whole genome shotgun (WGS) entry which is preliminary data.</text>
</comment>
<protein>
    <submittedName>
        <fullName evidence="3">Uncharacterized protein</fullName>
    </submittedName>
</protein>
<organism evidence="3 4">
    <name type="scientific">Agaricicola taiwanensis</name>
    <dbReference type="NCBI Taxonomy" id="591372"/>
    <lineage>
        <taxon>Bacteria</taxon>
        <taxon>Pseudomonadati</taxon>
        <taxon>Pseudomonadota</taxon>
        <taxon>Alphaproteobacteria</taxon>
        <taxon>Rhodobacterales</taxon>
        <taxon>Paracoccaceae</taxon>
        <taxon>Agaricicola</taxon>
    </lineage>
</organism>
<feature type="region of interest" description="Disordered" evidence="1">
    <location>
        <begin position="1"/>
        <end position="90"/>
    </location>
</feature>
<keyword evidence="2" id="KW-0472">Membrane</keyword>
<proteinExistence type="predicted"/>
<feature type="transmembrane region" description="Helical" evidence="2">
    <location>
        <begin position="97"/>
        <end position="117"/>
    </location>
</feature>
<gene>
    <name evidence="3" type="ORF">GCM10007276_18110</name>
</gene>
<feature type="compositionally biased region" description="Basic and acidic residues" evidence="1">
    <location>
        <begin position="63"/>
        <end position="90"/>
    </location>
</feature>
<evidence type="ECO:0000256" key="2">
    <source>
        <dbReference type="SAM" id="Phobius"/>
    </source>
</evidence>
<feature type="compositionally biased region" description="Basic and acidic residues" evidence="1">
    <location>
        <begin position="18"/>
        <end position="31"/>
    </location>
</feature>
<evidence type="ECO:0000313" key="4">
    <source>
        <dbReference type="Proteomes" id="UP000602745"/>
    </source>
</evidence>
<accession>A0A8J2VNP9</accession>
<dbReference type="AlphaFoldDB" id="A0A8J2VNP9"/>
<keyword evidence="2" id="KW-1133">Transmembrane helix</keyword>
<evidence type="ECO:0000256" key="1">
    <source>
        <dbReference type="SAM" id="MobiDB-lite"/>
    </source>
</evidence>